<comment type="caution">
    <text evidence="2">The sequence shown here is derived from an EMBL/GenBank/DDBJ whole genome shotgun (WGS) entry which is preliminary data.</text>
</comment>
<gene>
    <name evidence="2" type="ORF">ACFO3O_16080</name>
</gene>
<dbReference type="InterPro" id="IPR024623">
    <property type="entry name" value="YtxH"/>
</dbReference>
<accession>A0ABV9HZC3</accession>
<name>A0ABV9HZC3_9FLAO</name>
<dbReference type="Proteomes" id="UP001596043">
    <property type="component" value="Unassembled WGS sequence"/>
</dbReference>
<dbReference type="EMBL" id="JBHSFV010000010">
    <property type="protein sequence ID" value="MFC4635429.1"/>
    <property type="molecule type" value="Genomic_DNA"/>
</dbReference>
<protein>
    <submittedName>
        <fullName evidence="2">YtxH domain-containing protein</fullName>
    </submittedName>
</protein>
<dbReference type="Pfam" id="PF12732">
    <property type="entry name" value="YtxH"/>
    <property type="match status" value="1"/>
</dbReference>
<keyword evidence="1" id="KW-1133">Transmembrane helix</keyword>
<evidence type="ECO:0000313" key="3">
    <source>
        <dbReference type="Proteomes" id="UP001596043"/>
    </source>
</evidence>
<reference evidence="3" key="1">
    <citation type="journal article" date="2019" name="Int. J. Syst. Evol. Microbiol.">
        <title>The Global Catalogue of Microorganisms (GCM) 10K type strain sequencing project: providing services to taxonomists for standard genome sequencing and annotation.</title>
        <authorList>
            <consortium name="The Broad Institute Genomics Platform"/>
            <consortium name="The Broad Institute Genome Sequencing Center for Infectious Disease"/>
            <person name="Wu L."/>
            <person name="Ma J."/>
        </authorList>
    </citation>
    <scope>NUCLEOTIDE SEQUENCE [LARGE SCALE GENOMIC DNA]</scope>
    <source>
        <strain evidence="3">YJ-61-S</strain>
    </source>
</reference>
<evidence type="ECO:0000313" key="2">
    <source>
        <dbReference type="EMBL" id="MFC4635429.1"/>
    </source>
</evidence>
<feature type="transmembrane region" description="Helical" evidence="1">
    <location>
        <begin position="6"/>
        <end position="23"/>
    </location>
</feature>
<keyword evidence="1" id="KW-0812">Transmembrane</keyword>
<keyword evidence="1" id="KW-0472">Membrane</keyword>
<dbReference type="RefSeq" id="WP_379980638.1">
    <property type="nucleotide sequence ID" value="NZ_JBHSFV010000010.1"/>
</dbReference>
<organism evidence="2 3">
    <name type="scientific">Dokdonia ponticola</name>
    <dbReference type="NCBI Taxonomy" id="2041041"/>
    <lineage>
        <taxon>Bacteria</taxon>
        <taxon>Pseudomonadati</taxon>
        <taxon>Bacteroidota</taxon>
        <taxon>Flavobacteriia</taxon>
        <taxon>Flavobacteriales</taxon>
        <taxon>Flavobacteriaceae</taxon>
        <taxon>Dokdonia</taxon>
    </lineage>
</organism>
<evidence type="ECO:0000256" key="1">
    <source>
        <dbReference type="SAM" id="Phobius"/>
    </source>
</evidence>
<proteinExistence type="predicted"/>
<keyword evidence="3" id="KW-1185">Reference proteome</keyword>
<sequence>MNNSVVGALAGIAVGTILGVLIAPDKGSNTRKKIVEKGKDTSDSFKEEINSFLETVSEKYDVIKKAGTEIAETSKSELTKVKKDFAS</sequence>